<dbReference type="AlphaFoldDB" id="M0JGH7"/>
<reference evidence="1 2" key="1">
    <citation type="journal article" date="2014" name="PLoS Genet.">
        <title>Phylogenetically driven sequencing of extremely halophilic archaea reveals strategies for static and dynamic osmo-response.</title>
        <authorList>
            <person name="Becker E.A."/>
            <person name="Seitzer P.M."/>
            <person name="Tritt A."/>
            <person name="Larsen D."/>
            <person name="Krusor M."/>
            <person name="Yao A.I."/>
            <person name="Wu D."/>
            <person name="Madern D."/>
            <person name="Eisen J.A."/>
            <person name="Darling A.E."/>
            <person name="Facciotti M.T."/>
        </authorList>
    </citation>
    <scope>NUCLEOTIDE SEQUENCE [LARGE SCALE GENOMIC DNA]</scope>
    <source>
        <strain evidence="1 2">ATCC 33800</strain>
    </source>
</reference>
<dbReference type="EMBL" id="AOLR01000064">
    <property type="protein sequence ID" value="EMA08071.1"/>
    <property type="molecule type" value="Genomic_DNA"/>
</dbReference>
<accession>M0JGH7</accession>
<proteinExistence type="predicted"/>
<evidence type="ECO:0000313" key="1">
    <source>
        <dbReference type="EMBL" id="EMA08071.1"/>
    </source>
</evidence>
<evidence type="ECO:0000313" key="2">
    <source>
        <dbReference type="Proteomes" id="UP000011659"/>
    </source>
</evidence>
<keyword evidence="2" id="KW-1185">Reference proteome</keyword>
<name>M0JGH7_9EURY</name>
<comment type="caution">
    <text evidence="1">The sequence shown here is derived from an EMBL/GenBank/DDBJ whole genome shotgun (WGS) entry which is preliminary data.</text>
</comment>
<organism evidence="1 2">
    <name type="scientific">Haloarcula marismortui ATCC 33800</name>
    <dbReference type="NCBI Taxonomy" id="662476"/>
    <lineage>
        <taxon>Archaea</taxon>
        <taxon>Methanobacteriati</taxon>
        <taxon>Methanobacteriota</taxon>
        <taxon>Stenosarchaea group</taxon>
        <taxon>Halobacteria</taxon>
        <taxon>Halobacteriales</taxon>
        <taxon>Haloarculaceae</taxon>
        <taxon>Haloarcula</taxon>
    </lineage>
</organism>
<sequence>MFAPPVLTGLGQPLFREGVLGMDGLATRAITDQRTGEHYFTLGLKPIPRRTGMEPFQGDVILDNHTALHLFTALTVWRGQYVTE</sequence>
<dbReference type="Proteomes" id="UP000011659">
    <property type="component" value="Unassembled WGS sequence"/>
</dbReference>
<gene>
    <name evidence="1" type="ORF">C436_20813</name>
</gene>
<protein>
    <submittedName>
        <fullName evidence="1">Uncharacterized protein</fullName>
    </submittedName>
</protein>